<dbReference type="STRING" id="86259.A0A4Z1PKH9"/>
<dbReference type="InterPro" id="IPR036444">
    <property type="entry name" value="PLipase_A2_dom_sf"/>
</dbReference>
<accession>A0A4Z1PKH9</accession>
<reference evidence="2 3" key="1">
    <citation type="submission" date="2019-04" db="EMBL/GenBank/DDBJ databases">
        <title>High contiguity whole genome sequence and gene annotation resource for two Venturia nashicola isolates.</title>
        <authorList>
            <person name="Prokchorchik M."/>
            <person name="Won K."/>
            <person name="Lee Y."/>
            <person name="Choi E.D."/>
            <person name="Segonzac C."/>
            <person name="Sohn K.H."/>
        </authorList>
    </citation>
    <scope>NUCLEOTIDE SEQUENCE [LARGE SCALE GENOMIC DNA]</scope>
    <source>
        <strain evidence="2 3">PRI2</strain>
    </source>
</reference>
<comment type="caution">
    <text evidence="2">The sequence shown here is derived from an EMBL/GenBank/DDBJ whole genome shotgun (WGS) entry which is preliminary data.</text>
</comment>
<evidence type="ECO:0000256" key="1">
    <source>
        <dbReference type="SAM" id="SignalP"/>
    </source>
</evidence>
<sequence>MLHFLPLILLSPFPFSLALPKSLVAKSTNAACDLDDVYRIMNSTLTEFMDLFHSPNRPDCYHWCTNGCSMSPDSWIGVDPLTKISFKPACARHDFSWHNLKKFGAFNSGNKLNADDHLRSGMMELCGKHEVCGNDVATLYYSAVRLNQEPAERYNKWGPEEVSKQLDCTVFPGCCSNHNDANKCGEERLPGQFKGDKSCAAR</sequence>
<dbReference type="GO" id="GO:0006644">
    <property type="term" value="P:phospholipid metabolic process"/>
    <property type="evidence" value="ECO:0007669"/>
    <property type="project" value="InterPro"/>
</dbReference>
<evidence type="ECO:0000313" key="2">
    <source>
        <dbReference type="EMBL" id="TID22872.1"/>
    </source>
</evidence>
<evidence type="ECO:0000313" key="3">
    <source>
        <dbReference type="Proteomes" id="UP000298493"/>
    </source>
</evidence>
<feature type="signal peptide" evidence="1">
    <location>
        <begin position="1"/>
        <end position="18"/>
    </location>
</feature>
<keyword evidence="3" id="KW-1185">Reference proteome</keyword>
<dbReference type="AlphaFoldDB" id="A0A4Z1PKH9"/>
<gene>
    <name evidence="2" type="ORF">E6O75_ATG02046</name>
</gene>
<feature type="chain" id="PRO_5021229253" evidence="1">
    <location>
        <begin position="19"/>
        <end position="202"/>
    </location>
</feature>
<dbReference type="EMBL" id="SNSC02000007">
    <property type="protein sequence ID" value="TID22872.1"/>
    <property type="molecule type" value="Genomic_DNA"/>
</dbReference>
<dbReference type="GO" id="GO:0004623">
    <property type="term" value="F:phospholipase A2 activity"/>
    <property type="evidence" value="ECO:0007669"/>
    <property type="project" value="InterPro"/>
</dbReference>
<dbReference type="InterPro" id="IPR015141">
    <property type="entry name" value="PLipase_A2_prok/fun"/>
</dbReference>
<proteinExistence type="predicted"/>
<dbReference type="SUPFAM" id="SSF48619">
    <property type="entry name" value="Phospholipase A2, PLA2"/>
    <property type="match status" value="1"/>
</dbReference>
<organism evidence="2 3">
    <name type="scientific">Venturia nashicola</name>
    <dbReference type="NCBI Taxonomy" id="86259"/>
    <lineage>
        <taxon>Eukaryota</taxon>
        <taxon>Fungi</taxon>
        <taxon>Dikarya</taxon>
        <taxon>Ascomycota</taxon>
        <taxon>Pezizomycotina</taxon>
        <taxon>Dothideomycetes</taxon>
        <taxon>Pleosporomycetidae</taxon>
        <taxon>Venturiales</taxon>
        <taxon>Venturiaceae</taxon>
        <taxon>Venturia</taxon>
    </lineage>
</organism>
<dbReference type="Pfam" id="PF09056">
    <property type="entry name" value="Phospholip_A2_3"/>
    <property type="match status" value="1"/>
</dbReference>
<name>A0A4Z1PKH9_9PEZI</name>
<dbReference type="Gene3D" id="1.20.90.10">
    <property type="entry name" value="Phospholipase A2 domain"/>
    <property type="match status" value="1"/>
</dbReference>
<keyword evidence="1" id="KW-0732">Signal</keyword>
<dbReference type="Proteomes" id="UP000298493">
    <property type="component" value="Unassembled WGS sequence"/>
</dbReference>
<dbReference type="GO" id="GO:0050482">
    <property type="term" value="P:arachidonate secretion"/>
    <property type="evidence" value="ECO:0007669"/>
    <property type="project" value="InterPro"/>
</dbReference>
<protein>
    <submittedName>
        <fullName evidence="2">Uncharacterized protein</fullName>
    </submittedName>
</protein>